<evidence type="ECO:0000313" key="2">
    <source>
        <dbReference type="Proteomes" id="UP001499979"/>
    </source>
</evidence>
<protein>
    <submittedName>
        <fullName evidence="1">Uncharacterized protein</fullName>
    </submittedName>
</protein>
<proteinExistence type="predicted"/>
<dbReference type="RefSeq" id="WP_343909295.1">
    <property type="nucleotide sequence ID" value="NZ_BAAAJE010000023.1"/>
</dbReference>
<organism evidence="1 2">
    <name type="scientific">Nocardioides aquiterrae</name>
    <dbReference type="NCBI Taxonomy" id="203799"/>
    <lineage>
        <taxon>Bacteria</taxon>
        <taxon>Bacillati</taxon>
        <taxon>Actinomycetota</taxon>
        <taxon>Actinomycetes</taxon>
        <taxon>Propionibacteriales</taxon>
        <taxon>Nocardioidaceae</taxon>
        <taxon>Nocardioides</taxon>
    </lineage>
</organism>
<gene>
    <name evidence="1" type="ORF">GCM10009606_38860</name>
</gene>
<accession>A0ABN1ULF9</accession>
<reference evidence="1 2" key="1">
    <citation type="journal article" date="2019" name="Int. J. Syst. Evol. Microbiol.">
        <title>The Global Catalogue of Microorganisms (GCM) 10K type strain sequencing project: providing services to taxonomists for standard genome sequencing and annotation.</title>
        <authorList>
            <consortium name="The Broad Institute Genomics Platform"/>
            <consortium name="The Broad Institute Genome Sequencing Center for Infectious Disease"/>
            <person name="Wu L."/>
            <person name="Ma J."/>
        </authorList>
    </citation>
    <scope>NUCLEOTIDE SEQUENCE [LARGE SCALE GENOMIC DNA]</scope>
    <source>
        <strain evidence="1 2">JCM 11813</strain>
    </source>
</reference>
<sequence>MPSVVDQLIRWEESGGTWYAVGATEVALCRCDGGEVVDRLAVDDEEAAAYLRDRPSSS</sequence>
<name>A0ABN1ULF9_9ACTN</name>
<dbReference type="EMBL" id="BAAAJE010000023">
    <property type="protein sequence ID" value="GAA1157104.1"/>
    <property type="molecule type" value="Genomic_DNA"/>
</dbReference>
<dbReference type="Proteomes" id="UP001499979">
    <property type="component" value="Unassembled WGS sequence"/>
</dbReference>
<evidence type="ECO:0000313" key="1">
    <source>
        <dbReference type="EMBL" id="GAA1157104.1"/>
    </source>
</evidence>
<keyword evidence="2" id="KW-1185">Reference proteome</keyword>
<comment type="caution">
    <text evidence="1">The sequence shown here is derived from an EMBL/GenBank/DDBJ whole genome shotgun (WGS) entry which is preliminary data.</text>
</comment>